<protein>
    <submittedName>
        <fullName evidence="2">Uncharacterized protein</fullName>
    </submittedName>
</protein>
<keyword evidence="1" id="KW-0472">Membrane</keyword>
<evidence type="ECO:0000256" key="1">
    <source>
        <dbReference type="SAM" id="Phobius"/>
    </source>
</evidence>
<gene>
    <name evidence="2" type="ORF">GALL_269800</name>
</gene>
<keyword evidence="1" id="KW-1133">Transmembrane helix</keyword>
<keyword evidence="1" id="KW-0812">Transmembrane</keyword>
<comment type="caution">
    <text evidence="2">The sequence shown here is derived from an EMBL/GenBank/DDBJ whole genome shotgun (WGS) entry which is preliminary data.</text>
</comment>
<reference evidence="2" key="1">
    <citation type="submission" date="2016-10" db="EMBL/GenBank/DDBJ databases">
        <title>Sequence of Gallionella enrichment culture.</title>
        <authorList>
            <person name="Poehlein A."/>
            <person name="Muehling M."/>
            <person name="Daniel R."/>
        </authorList>
    </citation>
    <scope>NUCLEOTIDE SEQUENCE</scope>
</reference>
<dbReference type="EMBL" id="MLJW01000269">
    <property type="protein sequence ID" value="OIQ91127.1"/>
    <property type="molecule type" value="Genomic_DNA"/>
</dbReference>
<organism evidence="2">
    <name type="scientific">mine drainage metagenome</name>
    <dbReference type="NCBI Taxonomy" id="410659"/>
    <lineage>
        <taxon>unclassified sequences</taxon>
        <taxon>metagenomes</taxon>
        <taxon>ecological metagenomes</taxon>
    </lineage>
</organism>
<feature type="transmembrane region" description="Helical" evidence="1">
    <location>
        <begin position="53"/>
        <end position="75"/>
    </location>
</feature>
<feature type="transmembrane region" description="Helical" evidence="1">
    <location>
        <begin position="163"/>
        <end position="182"/>
    </location>
</feature>
<feature type="transmembrane region" description="Helical" evidence="1">
    <location>
        <begin position="202"/>
        <end position="219"/>
    </location>
</feature>
<sequence length="253" mass="28237">MKIDDATETITRYFNEIIGILIPGAVLVSGLVIMHSDVFNLPVDQIQSTGNFFLAFILILLYSLGNGILAIDSLLGKMSSVIYSLLERIPQLTSCLVKRKEKKTKNLENKDSYIQFCKLISNKMKQESSDQASANVTINWSYHDARSIAMSASSEASSLARRFMFISSLCNGVGTALLIIMIDFSICTFFAPKALFQYADAWPANVQIFLQLLSVYVFFRRGEEFYIRAMSTPFAVALAELSLKKTTNESPKS</sequence>
<accession>A0A1J5RGL1</accession>
<evidence type="ECO:0000313" key="2">
    <source>
        <dbReference type="EMBL" id="OIQ91127.1"/>
    </source>
</evidence>
<proteinExistence type="predicted"/>
<dbReference type="AlphaFoldDB" id="A0A1J5RGL1"/>
<name>A0A1J5RGL1_9ZZZZ</name>
<feature type="transmembrane region" description="Helical" evidence="1">
    <location>
        <begin position="12"/>
        <end position="33"/>
    </location>
</feature>